<protein>
    <submittedName>
        <fullName evidence="2">YceG-like family protein</fullName>
    </submittedName>
</protein>
<comment type="caution">
    <text evidence="2">The sequence shown here is derived from an EMBL/GenBank/DDBJ whole genome shotgun (WGS) entry which is preliminary data.</text>
</comment>
<keyword evidence="1" id="KW-0812">Transmembrane</keyword>
<sequence length="157" mass="17650">MSSKGLQSFSSGLFLATAILGGIYYFAHEPEQVVSQPVSNIDLTPAEMKQELEEVGYIVFSEEEWVQEQERSSQKESDSAESDSEVNEQIIYTMNLIISSGMTSNEVANQLVRGQIIEDRAVFLDYVHANQLTQSLQVGEYQLRSDMTIEDILDQLT</sequence>
<dbReference type="RefSeq" id="WP_144449505.1">
    <property type="nucleotide sequence ID" value="NZ_VLKZ01000003.1"/>
</dbReference>
<dbReference type="InterPro" id="IPR003770">
    <property type="entry name" value="MLTG-like"/>
</dbReference>
<accession>A0A562QP19</accession>
<evidence type="ECO:0000313" key="3">
    <source>
        <dbReference type="Proteomes" id="UP000315711"/>
    </source>
</evidence>
<proteinExistence type="predicted"/>
<reference evidence="2 3" key="1">
    <citation type="journal article" date="2015" name="Stand. Genomic Sci.">
        <title>Genomic Encyclopedia of Bacterial and Archaeal Type Strains, Phase III: the genomes of soil and plant-associated and newly described type strains.</title>
        <authorList>
            <person name="Whitman W.B."/>
            <person name="Woyke T."/>
            <person name="Klenk H.P."/>
            <person name="Zhou Y."/>
            <person name="Lilburn T.G."/>
            <person name="Beck B.J."/>
            <person name="De Vos P."/>
            <person name="Vandamme P."/>
            <person name="Eisen J.A."/>
            <person name="Garrity G."/>
            <person name="Hugenholtz P."/>
            <person name="Kyrpides N.C."/>
        </authorList>
    </citation>
    <scope>NUCLEOTIDE SEQUENCE [LARGE SCALE GENOMIC DNA]</scope>
    <source>
        <strain evidence="2 3">CGMCC 1.10116</strain>
    </source>
</reference>
<dbReference type="Pfam" id="PF02618">
    <property type="entry name" value="YceG"/>
    <property type="match status" value="1"/>
</dbReference>
<evidence type="ECO:0000313" key="2">
    <source>
        <dbReference type="EMBL" id="TWI57806.1"/>
    </source>
</evidence>
<dbReference type="Proteomes" id="UP000315711">
    <property type="component" value="Unassembled WGS sequence"/>
</dbReference>
<dbReference type="AlphaFoldDB" id="A0A562QP19"/>
<gene>
    <name evidence="2" type="ORF">IQ10_01134</name>
</gene>
<dbReference type="EMBL" id="VLKZ01000003">
    <property type="protein sequence ID" value="TWI57806.1"/>
    <property type="molecule type" value="Genomic_DNA"/>
</dbReference>
<keyword evidence="3" id="KW-1185">Reference proteome</keyword>
<dbReference type="OrthoDB" id="2138957at2"/>
<name>A0A562QP19_9BACI</name>
<keyword evidence="1" id="KW-1133">Transmembrane helix</keyword>
<organism evidence="2 3">
    <name type="scientific">Halalkalibacter nanhaiisediminis</name>
    <dbReference type="NCBI Taxonomy" id="688079"/>
    <lineage>
        <taxon>Bacteria</taxon>
        <taxon>Bacillati</taxon>
        <taxon>Bacillota</taxon>
        <taxon>Bacilli</taxon>
        <taxon>Bacillales</taxon>
        <taxon>Bacillaceae</taxon>
        <taxon>Halalkalibacter</taxon>
    </lineage>
</organism>
<keyword evidence="1" id="KW-0472">Membrane</keyword>
<feature type="transmembrane region" description="Helical" evidence="1">
    <location>
        <begin position="6"/>
        <end position="27"/>
    </location>
</feature>
<evidence type="ECO:0000256" key="1">
    <source>
        <dbReference type="SAM" id="Phobius"/>
    </source>
</evidence>
<dbReference type="Gene3D" id="3.30.1490.480">
    <property type="entry name" value="Endolytic murein transglycosylase"/>
    <property type="match status" value="1"/>
</dbReference>